<reference evidence="2 3" key="1">
    <citation type="submission" date="2015-12" db="EMBL/GenBank/DDBJ databases">
        <title>Draft genome sequence of the thermoanaerobe Thermotalea metallivorans, an isolate from the runoff channel of the Great Artesian Basin, Australia.</title>
        <authorList>
            <person name="Patel B.K."/>
        </authorList>
    </citation>
    <scope>NUCLEOTIDE SEQUENCE [LARGE SCALE GENOMIC DNA]</scope>
    <source>
        <strain evidence="2 3">B2-1</strain>
    </source>
</reference>
<evidence type="ECO:0000256" key="1">
    <source>
        <dbReference type="SAM" id="Phobius"/>
    </source>
</evidence>
<sequence length="149" mass="16287">MDNGGFYGVMVYGIPEFLGETFLITHDEKKLLLKRQKKGLFGPRAKEVYGISLSDVLSLDICETEALEKKKKSILVRGTAGGLAFGWAGVIAGVMSGVGSKHVAKKKHYAILELRLDGKSESVIFELDGLAATFAKMYKKLLDMELSTL</sequence>
<keyword evidence="3" id="KW-1185">Reference proteome</keyword>
<evidence type="ECO:0000313" key="2">
    <source>
        <dbReference type="EMBL" id="KXG75274.1"/>
    </source>
</evidence>
<keyword evidence="1" id="KW-1133">Transmembrane helix</keyword>
<protein>
    <submittedName>
        <fullName evidence="2">Uncharacterized protein</fullName>
    </submittedName>
</protein>
<organism evidence="2 3">
    <name type="scientific">Thermotalea metallivorans</name>
    <dbReference type="NCBI Taxonomy" id="520762"/>
    <lineage>
        <taxon>Bacteria</taxon>
        <taxon>Bacillati</taxon>
        <taxon>Bacillota</taxon>
        <taxon>Clostridia</taxon>
        <taxon>Peptostreptococcales</taxon>
        <taxon>Thermotaleaceae</taxon>
        <taxon>Thermotalea</taxon>
    </lineage>
</organism>
<gene>
    <name evidence="2" type="ORF">AN619_18390</name>
</gene>
<feature type="transmembrane region" description="Helical" evidence="1">
    <location>
        <begin position="74"/>
        <end position="98"/>
    </location>
</feature>
<dbReference type="RefSeq" id="WP_068556403.1">
    <property type="nucleotide sequence ID" value="NZ_LOEE01000036.1"/>
</dbReference>
<dbReference type="STRING" id="520762.AN619_18390"/>
<accession>A0A140L3Z9</accession>
<dbReference type="AlphaFoldDB" id="A0A140L3Z9"/>
<keyword evidence="1" id="KW-0812">Transmembrane</keyword>
<name>A0A140L3Z9_9FIRM</name>
<comment type="caution">
    <text evidence="2">The sequence shown here is derived from an EMBL/GenBank/DDBJ whole genome shotgun (WGS) entry which is preliminary data.</text>
</comment>
<evidence type="ECO:0000313" key="3">
    <source>
        <dbReference type="Proteomes" id="UP000070456"/>
    </source>
</evidence>
<dbReference type="Proteomes" id="UP000070456">
    <property type="component" value="Unassembled WGS sequence"/>
</dbReference>
<keyword evidence="1" id="KW-0472">Membrane</keyword>
<proteinExistence type="predicted"/>
<dbReference type="EMBL" id="LOEE01000036">
    <property type="protein sequence ID" value="KXG75274.1"/>
    <property type="molecule type" value="Genomic_DNA"/>
</dbReference>